<dbReference type="EMBL" id="JBIMZQ010000043">
    <property type="protein sequence ID" value="KAL3660100.1"/>
    <property type="molecule type" value="Genomic_DNA"/>
</dbReference>
<evidence type="ECO:0000313" key="2">
    <source>
        <dbReference type="EMBL" id="KAL3660100.1"/>
    </source>
</evidence>
<evidence type="ECO:0000313" key="5">
    <source>
        <dbReference type="Proteomes" id="UP001632037"/>
    </source>
</evidence>
<reference evidence="3 5" key="1">
    <citation type="submission" date="2024-09" db="EMBL/GenBank/DDBJ databases">
        <title>Genome sequencing and assembly of Phytophthora oleae, isolate VK10A, causative agent of rot of olive drupes.</title>
        <authorList>
            <person name="Conti Taguali S."/>
            <person name="Riolo M."/>
            <person name="La Spada F."/>
            <person name="Cacciola S.O."/>
            <person name="Dionisio G."/>
        </authorList>
    </citation>
    <scope>NUCLEOTIDE SEQUENCE [LARGE SCALE GENOMIC DNA]</scope>
    <source>
        <strain evidence="3 5">VK10A</strain>
    </source>
</reference>
<dbReference type="EMBL" id="JBIMZQ010000043">
    <property type="protein sequence ID" value="KAL3660112.1"/>
    <property type="molecule type" value="Genomic_DNA"/>
</dbReference>
<name>A0ABD3EZW3_9STRA</name>
<gene>
    <name evidence="1" type="ORF">V7S43_014999</name>
    <name evidence="2" type="ORF">V7S43_015021</name>
    <name evidence="3" type="ORF">V7S43_015026</name>
    <name evidence="4" type="ORF">V7S43_015033</name>
</gene>
<comment type="caution">
    <text evidence="3">The sequence shown here is derived from an EMBL/GenBank/DDBJ whole genome shotgun (WGS) entry which is preliminary data.</text>
</comment>
<evidence type="ECO:0000313" key="4">
    <source>
        <dbReference type="EMBL" id="KAL3660112.1"/>
    </source>
</evidence>
<dbReference type="Proteomes" id="UP001632037">
    <property type="component" value="Unassembled WGS sequence"/>
</dbReference>
<accession>A0ABD3EZW3</accession>
<dbReference type="EMBL" id="JBIMZQ010000043">
    <property type="protein sequence ID" value="KAL3660105.1"/>
    <property type="molecule type" value="Genomic_DNA"/>
</dbReference>
<keyword evidence="5" id="KW-1185">Reference proteome</keyword>
<protein>
    <submittedName>
        <fullName evidence="3">Uncharacterized protein</fullName>
    </submittedName>
</protein>
<evidence type="ECO:0000313" key="1">
    <source>
        <dbReference type="EMBL" id="KAL3660077.1"/>
    </source>
</evidence>
<sequence length="159" mass="18151">MDCEDAVQIGRIRLLDEIVSESPRSSVSDYEIQPKRQRRSGGWTGLRKRVRDALQQVRVLIFVHVEELKKCLETRLSAVFRWKTLAWKALLQLHKTSRSDLPDRLLEMNTCKEEDIIHSTVVYTGSCVTRARQRVQTTPGEAICTTSAVSGPSLQRELS</sequence>
<evidence type="ECO:0000313" key="3">
    <source>
        <dbReference type="EMBL" id="KAL3660105.1"/>
    </source>
</evidence>
<proteinExistence type="predicted"/>
<dbReference type="AlphaFoldDB" id="A0ABD3EZW3"/>
<dbReference type="EMBL" id="JBIMZQ010000043">
    <property type="protein sequence ID" value="KAL3660077.1"/>
    <property type="molecule type" value="Genomic_DNA"/>
</dbReference>
<organism evidence="3 5">
    <name type="scientific">Phytophthora oleae</name>
    <dbReference type="NCBI Taxonomy" id="2107226"/>
    <lineage>
        <taxon>Eukaryota</taxon>
        <taxon>Sar</taxon>
        <taxon>Stramenopiles</taxon>
        <taxon>Oomycota</taxon>
        <taxon>Peronosporomycetes</taxon>
        <taxon>Peronosporales</taxon>
        <taxon>Peronosporaceae</taxon>
        <taxon>Phytophthora</taxon>
    </lineage>
</organism>